<evidence type="ECO:0008006" key="4">
    <source>
        <dbReference type="Google" id="ProtNLM"/>
    </source>
</evidence>
<comment type="caution">
    <text evidence="2">The sequence shown here is derived from an EMBL/GenBank/DDBJ whole genome shotgun (WGS) entry which is preliminary data.</text>
</comment>
<dbReference type="GO" id="GO:0006355">
    <property type="term" value="P:regulation of DNA-templated transcription"/>
    <property type="evidence" value="ECO:0007669"/>
    <property type="project" value="InterPro"/>
</dbReference>
<name>A0AAX6HNN4_IRIPA</name>
<gene>
    <name evidence="2" type="ORF">M6B38_303580</name>
</gene>
<dbReference type="EMBL" id="JANAVB010008197">
    <property type="protein sequence ID" value="KAJ6841905.1"/>
    <property type="molecule type" value="Genomic_DNA"/>
</dbReference>
<evidence type="ECO:0000313" key="2">
    <source>
        <dbReference type="EMBL" id="KAJ6841905.1"/>
    </source>
</evidence>
<accession>A0AAX6HNN4</accession>
<sequence>MMFDWNDQDQVGDTIWGELNESEDHIVPDAKDSKDNTVLTFGDYKQKHNNDDAGSVSRSNEQTSGVKNEFPGGSLENGSSFNTFEELSAPRLGIIDAWPDLPCLNVELSKGYITGTDHDSLARALSEKVTVACTVQLDCEPELFGNENEDKESNNFLDCDWANIGDFDDLDRIFRNDTIFGHGMVADVDEFLCQSTEVIGSTAQSIPLPDLPESTGRLPDQDCSSDQLVEHFDRKRKPKEAGDSTVDTTHKIIHQSYATDQLSEKEDRKKKLLKSRKKAEERSKNKALQNLNGPWPQNISQKFPNPVLQHSVKSPLYTIRTPAIGQQRPTNDAESTGHLGRSNRFMFSHYRCPPYPIPAIPVVPCVQAEGKYRTTVAVDREFYPESLEDSNILNKMPELQSRQSSMTPQEKVEKLKRRQQIQAMLAIKQQQQQFSRQMNATKNMTTKGNSQESKSKDVVTSNMGIEENPLKLPSSDVNILMDYDESQKISALIDDSSLEETIYYQLQDALGKMDIRVRRCIRNGLFRLARSSTERQSTIDRSRTNKSTRDEDDALVSEEKNLEQSRNASLPDAETYTNPIDRTIAHLLFHRPPEQCIRPVNNEIPQSPISSNHVYKLPHNVDGSIFEGQPESFGEMEVDEPSL</sequence>
<feature type="compositionally biased region" description="Polar residues" evidence="1">
    <location>
        <begin position="286"/>
        <end position="298"/>
    </location>
</feature>
<keyword evidence="3" id="KW-1185">Reference proteome</keyword>
<feature type="compositionally biased region" description="Basic and acidic residues" evidence="1">
    <location>
        <begin position="537"/>
        <end position="549"/>
    </location>
</feature>
<reference evidence="2" key="2">
    <citation type="submission" date="2023-04" db="EMBL/GenBank/DDBJ databases">
        <authorList>
            <person name="Bruccoleri R.E."/>
            <person name="Oakeley E.J."/>
            <person name="Faust A.-M."/>
            <person name="Dessus-Babus S."/>
            <person name="Altorfer M."/>
            <person name="Burckhardt D."/>
            <person name="Oertli M."/>
            <person name="Naumann U."/>
            <person name="Petersen F."/>
            <person name="Wong J."/>
        </authorList>
    </citation>
    <scope>NUCLEOTIDE SEQUENCE</scope>
    <source>
        <strain evidence="2">GSM-AAB239-AS_SAM_17_03QT</strain>
        <tissue evidence="2">Leaf</tissue>
    </source>
</reference>
<dbReference type="GO" id="GO:0007623">
    <property type="term" value="P:circadian rhythm"/>
    <property type="evidence" value="ECO:0007669"/>
    <property type="project" value="InterPro"/>
</dbReference>
<feature type="region of interest" description="Disordered" evidence="1">
    <location>
        <begin position="204"/>
        <end position="298"/>
    </location>
</feature>
<organism evidence="2 3">
    <name type="scientific">Iris pallida</name>
    <name type="common">Sweet iris</name>
    <dbReference type="NCBI Taxonomy" id="29817"/>
    <lineage>
        <taxon>Eukaryota</taxon>
        <taxon>Viridiplantae</taxon>
        <taxon>Streptophyta</taxon>
        <taxon>Embryophyta</taxon>
        <taxon>Tracheophyta</taxon>
        <taxon>Spermatophyta</taxon>
        <taxon>Magnoliopsida</taxon>
        <taxon>Liliopsida</taxon>
        <taxon>Asparagales</taxon>
        <taxon>Iridaceae</taxon>
        <taxon>Iridoideae</taxon>
        <taxon>Irideae</taxon>
        <taxon>Iris</taxon>
    </lineage>
</organism>
<dbReference type="PANTHER" id="PTHR33334">
    <property type="entry name" value="PROTEIN LNK1"/>
    <property type="match status" value="1"/>
</dbReference>
<feature type="compositionally biased region" description="Polar residues" evidence="1">
    <location>
        <begin position="56"/>
        <end position="66"/>
    </location>
</feature>
<evidence type="ECO:0000313" key="3">
    <source>
        <dbReference type="Proteomes" id="UP001140949"/>
    </source>
</evidence>
<feature type="compositionally biased region" description="Basic and acidic residues" evidence="1">
    <location>
        <begin position="24"/>
        <end position="35"/>
    </location>
</feature>
<dbReference type="Proteomes" id="UP001140949">
    <property type="component" value="Unassembled WGS sequence"/>
</dbReference>
<evidence type="ECO:0000256" key="1">
    <source>
        <dbReference type="SAM" id="MobiDB-lite"/>
    </source>
</evidence>
<protein>
    <recommendedName>
        <fullName evidence="4">Protein LNK2</fullName>
    </recommendedName>
</protein>
<reference evidence="2" key="1">
    <citation type="journal article" date="2023" name="GigaByte">
        <title>Genome assembly of the bearded iris, Iris pallida Lam.</title>
        <authorList>
            <person name="Bruccoleri R.E."/>
            <person name="Oakeley E.J."/>
            <person name="Faust A.M.E."/>
            <person name="Altorfer M."/>
            <person name="Dessus-Babus S."/>
            <person name="Burckhardt D."/>
            <person name="Oertli M."/>
            <person name="Naumann U."/>
            <person name="Petersen F."/>
            <person name="Wong J."/>
        </authorList>
    </citation>
    <scope>NUCLEOTIDE SEQUENCE</scope>
    <source>
        <strain evidence="2">GSM-AAB239-AS_SAM_17_03QT</strain>
    </source>
</reference>
<dbReference type="InterPro" id="IPR039928">
    <property type="entry name" value="LNK"/>
</dbReference>
<dbReference type="PANTHER" id="PTHR33334:SF5">
    <property type="entry name" value="PROTEIN LNK2"/>
    <property type="match status" value="1"/>
</dbReference>
<dbReference type="AlphaFoldDB" id="A0AAX6HNN4"/>
<feature type="region of interest" description="Disordered" evidence="1">
    <location>
        <begin position="24"/>
        <end position="76"/>
    </location>
</feature>
<feature type="region of interest" description="Disordered" evidence="1">
    <location>
        <begin position="531"/>
        <end position="576"/>
    </location>
</feature>
<proteinExistence type="predicted"/>